<keyword evidence="2" id="KW-1185">Reference proteome</keyword>
<evidence type="ECO:0000313" key="1">
    <source>
        <dbReference type="EMBL" id="MBC5780036.1"/>
    </source>
</evidence>
<dbReference type="InterPro" id="IPR036412">
    <property type="entry name" value="HAD-like_sf"/>
</dbReference>
<dbReference type="InterPro" id="IPR006439">
    <property type="entry name" value="HAD-SF_hydro_IA"/>
</dbReference>
<accession>A0ABR7IJ48</accession>
<dbReference type="GO" id="GO:0016787">
    <property type="term" value="F:hydrolase activity"/>
    <property type="evidence" value="ECO:0007669"/>
    <property type="project" value="UniProtKB-KW"/>
</dbReference>
<dbReference type="InterPro" id="IPR041492">
    <property type="entry name" value="HAD_2"/>
</dbReference>
<dbReference type="NCBIfam" id="TIGR01509">
    <property type="entry name" value="HAD-SF-IA-v3"/>
    <property type="match status" value="1"/>
</dbReference>
<dbReference type="PANTHER" id="PTHR43434:SF1">
    <property type="entry name" value="PHOSPHOGLYCOLATE PHOSPHATASE"/>
    <property type="match status" value="1"/>
</dbReference>
<dbReference type="PRINTS" id="PR00413">
    <property type="entry name" value="HADHALOGNASE"/>
</dbReference>
<dbReference type="SFLD" id="SFLDG01135">
    <property type="entry name" value="C1.5.6:_HAD__Beta-PGM__Phospha"/>
    <property type="match status" value="1"/>
</dbReference>
<dbReference type="SFLD" id="SFLDS00003">
    <property type="entry name" value="Haloacid_Dehalogenase"/>
    <property type="match status" value="1"/>
</dbReference>
<proteinExistence type="predicted"/>
<name>A0ABR7IJ48_9FIRM</name>
<reference evidence="1 2" key="1">
    <citation type="submission" date="2020-08" db="EMBL/GenBank/DDBJ databases">
        <title>Genome public.</title>
        <authorList>
            <person name="Liu C."/>
            <person name="Sun Q."/>
        </authorList>
    </citation>
    <scope>NUCLEOTIDE SEQUENCE [LARGE SCALE GENOMIC DNA]</scope>
    <source>
        <strain evidence="1 2">M29</strain>
    </source>
</reference>
<dbReference type="Gene3D" id="3.40.50.1000">
    <property type="entry name" value="HAD superfamily/HAD-like"/>
    <property type="match status" value="1"/>
</dbReference>
<organism evidence="1 2">
    <name type="scientific">Blautia difficilis</name>
    <dbReference type="NCBI Taxonomy" id="2763027"/>
    <lineage>
        <taxon>Bacteria</taxon>
        <taxon>Bacillati</taxon>
        <taxon>Bacillota</taxon>
        <taxon>Clostridia</taxon>
        <taxon>Lachnospirales</taxon>
        <taxon>Lachnospiraceae</taxon>
        <taxon>Blautia</taxon>
    </lineage>
</organism>
<dbReference type="InterPro" id="IPR050155">
    <property type="entry name" value="HAD-like_hydrolase_sf"/>
</dbReference>
<dbReference type="Proteomes" id="UP000649826">
    <property type="component" value="Unassembled WGS sequence"/>
</dbReference>
<gene>
    <name evidence="1" type="ORF">H8Z82_10240</name>
</gene>
<dbReference type="SUPFAM" id="SSF56784">
    <property type="entry name" value="HAD-like"/>
    <property type="match status" value="1"/>
</dbReference>
<dbReference type="Pfam" id="PF13419">
    <property type="entry name" value="HAD_2"/>
    <property type="match status" value="1"/>
</dbReference>
<evidence type="ECO:0000313" key="2">
    <source>
        <dbReference type="Proteomes" id="UP000649826"/>
    </source>
</evidence>
<dbReference type="InterPro" id="IPR023214">
    <property type="entry name" value="HAD_sf"/>
</dbReference>
<dbReference type="PANTHER" id="PTHR43434">
    <property type="entry name" value="PHOSPHOGLYCOLATE PHOSPHATASE"/>
    <property type="match status" value="1"/>
</dbReference>
<dbReference type="EMBL" id="JACOQG010000015">
    <property type="protein sequence ID" value="MBC5780036.1"/>
    <property type="molecule type" value="Genomic_DNA"/>
</dbReference>
<comment type="caution">
    <text evidence="1">The sequence shown here is derived from an EMBL/GenBank/DDBJ whole genome shotgun (WGS) entry which is preliminary data.</text>
</comment>
<dbReference type="NCBIfam" id="TIGR01549">
    <property type="entry name" value="HAD-SF-IA-v1"/>
    <property type="match status" value="1"/>
</dbReference>
<protein>
    <submittedName>
        <fullName evidence="1">HAD-IA family hydrolase</fullName>
    </submittedName>
</protein>
<dbReference type="SFLD" id="SFLDG01129">
    <property type="entry name" value="C1.5:_HAD__Beta-PGM__Phosphata"/>
    <property type="match status" value="1"/>
</dbReference>
<keyword evidence="1" id="KW-0378">Hydrolase</keyword>
<dbReference type="RefSeq" id="WP_186995058.1">
    <property type="nucleotide sequence ID" value="NZ_JACOQG010000015.1"/>
</dbReference>
<dbReference type="InterPro" id="IPR023198">
    <property type="entry name" value="PGP-like_dom2"/>
</dbReference>
<dbReference type="Gene3D" id="1.10.150.240">
    <property type="entry name" value="Putative phosphatase, domain 2"/>
    <property type="match status" value="1"/>
</dbReference>
<sequence length="221" mass="24834">MIKAGIFDLDGTLAYTLDSMAYIANEVMEKLGLRPLPLDNFRYYCGEGADMLVRRALKDAGDPELVHYEEARKMYRERFDEDPLYKVTRYEGMQSTVEKLRKKGMKLAVCSNKPHPAALKVMDYLYSGIFDLVIGQQEGIRRKPAPDAPLLAAKKLGVKPEECMYIGDTGTDMQTGKAAGMFTVGVLWGFRDLEELNANGADLVAEKPTDLLKICEEYKND</sequence>